<evidence type="ECO:0000313" key="3">
    <source>
        <dbReference type="Proteomes" id="UP000305778"/>
    </source>
</evidence>
<dbReference type="SUPFAM" id="SSF51735">
    <property type="entry name" value="NAD(P)-binding Rossmann-fold domains"/>
    <property type="match status" value="1"/>
</dbReference>
<keyword evidence="3" id="KW-1185">Reference proteome</keyword>
<dbReference type="EMBL" id="SUMC01000024">
    <property type="protein sequence ID" value="TKA09142.1"/>
    <property type="molecule type" value="Genomic_DNA"/>
</dbReference>
<organism evidence="2 3">
    <name type="scientific">Actinacidiphila oryziradicis</name>
    <dbReference type="NCBI Taxonomy" id="2571141"/>
    <lineage>
        <taxon>Bacteria</taxon>
        <taxon>Bacillati</taxon>
        <taxon>Actinomycetota</taxon>
        <taxon>Actinomycetes</taxon>
        <taxon>Kitasatosporales</taxon>
        <taxon>Streptomycetaceae</taxon>
        <taxon>Actinacidiphila</taxon>
    </lineage>
</organism>
<dbReference type="Pfam" id="PF13460">
    <property type="entry name" value="NAD_binding_10"/>
    <property type="match status" value="1"/>
</dbReference>
<feature type="domain" description="NAD(P)-binding" evidence="1">
    <location>
        <begin position="7"/>
        <end position="193"/>
    </location>
</feature>
<dbReference type="GO" id="GO:0004074">
    <property type="term" value="F:biliverdin reductase [NAD(P)H] activity"/>
    <property type="evidence" value="ECO:0007669"/>
    <property type="project" value="TreeGrafter"/>
</dbReference>
<dbReference type="InterPro" id="IPR051606">
    <property type="entry name" value="Polyketide_Oxido-like"/>
</dbReference>
<reference evidence="2 3" key="1">
    <citation type="submission" date="2019-04" db="EMBL/GenBank/DDBJ databases">
        <title>Streptomyces oryziradicis sp. nov., a novel actinomycete isolated from rhizosphere soil of rice (Oryza sativa L.).</title>
        <authorList>
            <person name="Li C."/>
        </authorList>
    </citation>
    <scope>NUCLEOTIDE SEQUENCE [LARGE SCALE GENOMIC DNA]</scope>
    <source>
        <strain evidence="2 3">NEAU-C40</strain>
    </source>
</reference>
<dbReference type="PANTHER" id="PTHR43355">
    <property type="entry name" value="FLAVIN REDUCTASE (NADPH)"/>
    <property type="match status" value="1"/>
</dbReference>
<proteinExistence type="predicted"/>
<protein>
    <submittedName>
        <fullName evidence="2">NAD-dependent epimerase/dehydratase family protein</fullName>
    </submittedName>
</protein>
<dbReference type="InterPro" id="IPR036291">
    <property type="entry name" value="NAD(P)-bd_dom_sf"/>
</dbReference>
<dbReference type="RefSeq" id="WP_136725985.1">
    <property type="nucleotide sequence ID" value="NZ_SUMC01000024.1"/>
</dbReference>
<dbReference type="OrthoDB" id="3763081at2"/>
<dbReference type="InterPro" id="IPR016040">
    <property type="entry name" value="NAD(P)-bd_dom"/>
</dbReference>
<dbReference type="Proteomes" id="UP000305778">
    <property type="component" value="Unassembled WGS sequence"/>
</dbReference>
<dbReference type="AlphaFoldDB" id="A0A4U0SHU9"/>
<accession>A0A4U0SHU9</accession>
<gene>
    <name evidence="2" type="ORF">FCI23_23935</name>
</gene>
<dbReference type="Gene3D" id="3.40.50.720">
    <property type="entry name" value="NAD(P)-binding Rossmann-like Domain"/>
    <property type="match status" value="1"/>
</dbReference>
<evidence type="ECO:0000259" key="1">
    <source>
        <dbReference type="Pfam" id="PF13460"/>
    </source>
</evidence>
<comment type="caution">
    <text evidence="2">The sequence shown here is derived from an EMBL/GenBank/DDBJ whole genome shotgun (WGS) entry which is preliminary data.</text>
</comment>
<sequence>MKLLVLGATGATGRELLVQALRAGHEVTAFVRNPAALDDLKSRVRVLTGDATSVVDLAAALPGHDAVLSALGSGKSIRSDIASRAATALTEAAEDSGVRRAVFLSAFGVGGSLAQGSVMQKTLYGTVMRSLFADKAVADEVIRASALDWTLVYPVALTHGPATGTYRSGEKLPMRGLPRMSRADVAEFMLTAAAGTEWIRRTAVLSSSR</sequence>
<name>A0A4U0SHU9_9ACTN</name>
<dbReference type="GO" id="GO:0042602">
    <property type="term" value="F:riboflavin reductase (NADPH) activity"/>
    <property type="evidence" value="ECO:0007669"/>
    <property type="project" value="TreeGrafter"/>
</dbReference>
<dbReference type="PANTHER" id="PTHR43355:SF2">
    <property type="entry name" value="FLAVIN REDUCTASE (NADPH)"/>
    <property type="match status" value="1"/>
</dbReference>
<evidence type="ECO:0000313" key="2">
    <source>
        <dbReference type="EMBL" id="TKA09142.1"/>
    </source>
</evidence>